<dbReference type="AlphaFoldDB" id="A0A0A9FBC4"/>
<organism evidence="1">
    <name type="scientific">Arundo donax</name>
    <name type="common">Giant reed</name>
    <name type="synonym">Donax arundinaceus</name>
    <dbReference type="NCBI Taxonomy" id="35708"/>
    <lineage>
        <taxon>Eukaryota</taxon>
        <taxon>Viridiplantae</taxon>
        <taxon>Streptophyta</taxon>
        <taxon>Embryophyta</taxon>
        <taxon>Tracheophyta</taxon>
        <taxon>Spermatophyta</taxon>
        <taxon>Magnoliopsida</taxon>
        <taxon>Liliopsida</taxon>
        <taxon>Poales</taxon>
        <taxon>Poaceae</taxon>
        <taxon>PACMAD clade</taxon>
        <taxon>Arundinoideae</taxon>
        <taxon>Arundineae</taxon>
        <taxon>Arundo</taxon>
    </lineage>
</organism>
<proteinExistence type="predicted"/>
<evidence type="ECO:0000313" key="1">
    <source>
        <dbReference type="EMBL" id="JAE07456.1"/>
    </source>
</evidence>
<protein>
    <submittedName>
        <fullName evidence="1">Uncharacterized protein</fullName>
    </submittedName>
</protein>
<sequence length="42" mass="4740">MLQAIQIFFSKFLMLHNVNITQQNATDDVKGKAKAAYTPQLT</sequence>
<dbReference type="EMBL" id="GBRH01190440">
    <property type="protein sequence ID" value="JAE07456.1"/>
    <property type="molecule type" value="Transcribed_RNA"/>
</dbReference>
<accession>A0A0A9FBC4</accession>
<reference evidence="1" key="1">
    <citation type="submission" date="2014-09" db="EMBL/GenBank/DDBJ databases">
        <authorList>
            <person name="Magalhaes I.L.F."/>
            <person name="Oliveira U."/>
            <person name="Santos F.R."/>
            <person name="Vidigal T.H.D.A."/>
            <person name="Brescovit A.D."/>
            <person name="Santos A.J."/>
        </authorList>
    </citation>
    <scope>NUCLEOTIDE SEQUENCE</scope>
    <source>
        <tissue evidence="1">Shoot tissue taken approximately 20 cm above the soil surface</tissue>
    </source>
</reference>
<reference evidence="1" key="2">
    <citation type="journal article" date="2015" name="Data Brief">
        <title>Shoot transcriptome of the giant reed, Arundo donax.</title>
        <authorList>
            <person name="Barrero R.A."/>
            <person name="Guerrero F.D."/>
            <person name="Moolhuijzen P."/>
            <person name="Goolsby J.A."/>
            <person name="Tidwell J."/>
            <person name="Bellgard S.E."/>
            <person name="Bellgard M.I."/>
        </authorList>
    </citation>
    <scope>NUCLEOTIDE SEQUENCE</scope>
    <source>
        <tissue evidence="1">Shoot tissue taken approximately 20 cm above the soil surface</tissue>
    </source>
</reference>
<name>A0A0A9FBC4_ARUDO</name>